<dbReference type="GO" id="GO:0005524">
    <property type="term" value="F:ATP binding"/>
    <property type="evidence" value="ECO:0007669"/>
    <property type="project" value="InterPro"/>
</dbReference>
<dbReference type="InterPro" id="IPR037198">
    <property type="entry name" value="MutL_C_sf"/>
</dbReference>
<evidence type="ECO:0000256" key="1">
    <source>
        <dbReference type="SAM" id="MobiDB-lite"/>
    </source>
</evidence>
<dbReference type="GO" id="GO:0006298">
    <property type="term" value="P:mismatch repair"/>
    <property type="evidence" value="ECO:0007669"/>
    <property type="project" value="InterPro"/>
</dbReference>
<reference evidence="3" key="1">
    <citation type="submission" date="2019-03" db="EMBL/GenBank/DDBJ databases">
        <authorList>
            <consortium name="Pathogen Informatics"/>
        </authorList>
    </citation>
    <scope>NUCLEOTIDE SEQUENCE</scope>
    <source>
        <strain evidence="3">Unknown</strain>
    </source>
</reference>
<accession>A0A486XDX1</accession>
<gene>
    <name evidence="3" type="primary">mutL_1</name>
    <name evidence="3" type="ORF">NCTC4101_01879</name>
</gene>
<organism evidence="3">
    <name type="scientific">uncultured Avibacterium sp</name>
    <dbReference type="NCBI Taxonomy" id="1936169"/>
    <lineage>
        <taxon>Bacteria</taxon>
        <taxon>Pseudomonadati</taxon>
        <taxon>Pseudomonadota</taxon>
        <taxon>Gammaproteobacteria</taxon>
        <taxon>Pasteurellales</taxon>
        <taxon>Pasteurellaceae</taxon>
        <taxon>Avibacterium</taxon>
        <taxon>environmental samples</taxon>
    </lineage>
</organism>
<dbReference type="SUPFAM" id="SSF118116">
    <property type="entry name" value="DNA mismatch repair protein MutL"/>
    <property type="match status" value="1"/>
</dbReference>
<dbReference type="SMART" id="SM00853">
    <property type="entry name" value="MutL_C"/>
    <property type="match status" value="1"/>
</dbReference>
<dbReference type="InterPro" id="IPR042121">
    <property type="entry name" value="MutL_C_regsub"/>
</dbReference>
<dbReference type="Gene3D" id="3.30.1540.20">
    <property type="entry name" value="MutL, C-terminal domain, dimerisation subdomain"/>
    <property type="match status" value="1"/>
</dbReference>
<feature type="compositionally biased region" description="Polar residues" evidence="1">
    <location>
        <begin position="14"/>
        <end position="33"/>
    </location>
</feature>
<evidence type="ECO:0000313" key="3">
    <source>
        <dbReference type="EMBL" id="VGM96459.1"/>
    </source>
</evidence>
<evidence type="ECO:0000259" key="2">
    <source>
        <dbReference type="SMART" id="SM00853"/>
    </source>
</evidence>
<dbReference type="InterPro" id="IPR014790">
    <property type="entry name" value="MutL_C"/>
</dbReference>
<feature type="compositionally biased region" description="Basic and acidic residues" evidence="1">
    <location>
        <begin position="60"/>
        <end position="76"/>
    </location>
</feature>
<protein>
    <submittedName>
        <fullName evidence="3">DNA mismatch repair protein mutL</fullName>
    </submittedName>
</protein>
<proteinExistence type="predicted"/>
<feature type="region of interest" description="Disordered" evidence="1">
    <location>
        <begin position="57"/>
        <end position="76"/>
    </location>
</feature>
<sequence>MSPAETATQREENTFQVQEPQGLWQPNQGSTNRAAAGRNIFQPMSDYSKWNEQNTVGKSIAEKNTPKASKESTVESAVEKSTKFTPHFEHYTKTPAVSQKERQAYGELLQTSELLQTGELLQTTQTAAPNKIQSAPEMPLAQSNHMLRALALVENKALLLQQNQQFYLLPIKKLQQTHIQLSLQQNNVPQQALLIPIMFRLDTEQQAHWQQQKAFFVQAGFDFNENLAQHRISLTKVPSCLRQQNLQQCVGNLLNQNVDNFTQFLTALCQQLDYAEIKIFSDAVNLLSETEQLAQQQAEFHLSQLFITINWQIYLEQEQ</sequence>
<dbReference type="EMBL" id="CAAHDN010000018">
    <property type="protein sequence ID" value="VGM96459.1"/>
    <property type="molecule type" value="Genomic_DNA"/>
</dbReference>
<dbReference type="AlphaFoldDB" id="A0A486XDX1"/>
<name>A0A486XDX1_9PAST</name>
<feature type="region of interest" description="Disordered" evidence="1">
    <location>
        <begin position="1"/>
        <end position="38"/>
    </location>
</feature>
<dbReference type="Pfam" id="PF08676">
    <property type="entry name" value="MutL_C"/>
    <property type="match status" value="1"/>
</dbReference>
<dbReference type="InterPro" id="IPR042120">
    <property type="entry name" value="MutL_C_dimsub"/>
</dbReference>
<feature type="domain" description="MutL C-terminal dimerisation" evidence="2">
    <location>
        <begin position="149"/>
        <end position="287"/>
    </location>
</feature>
<dbReference type="Gene3D" id="3.30.1370.100">
    <property type="entry name" value="MutL, C-terminal domain, regulatory subdomain"/>
    <property type="match status" value="1"/>
</dbReference>